<feature type="domain" description="NUP210 Ig-like" evidence="2">
    <location>
        <begin position="622"/>
        <end position="669"/>
    </location>
</feature>
<feature type="domain" description="NUP210 fourth Ig-like" evidence="4">
    <location>
        <begin position="107"/>
        <end position="164"/>
    </location>
</feature>
<accession>A0A060XCU3</accession>
<sequence>MSTCWWAHPSNRRSRRTDRERSQSSPCPVINMSCTSRTVWLVLMETLTWLWLVWTTAPPLLTPCSWDTSTCCFITRAFACNGCLACPTGYVVEPGCLGFKINPVESWSSSRIYLSDNIRIEAVFPDEYSEILESSLNGSYHHVKALNNGITLIDATLKSVVDQPGYVVTRLCLCSRMEESELANPVLSPSILTFPWQPKVGAYQYTIQAAGGSGNFSWFSSNLAVATVTVKGVMTTVSDIGVSVVYARDALNPMHYGTMKVRPYSPPLTNFYRIELYSYISYINYLPLQLPSLIHFIACLGHVVVGCMAEFGLFLPLPPSFPSGRLAPGQNHCSGVRAQALATGHTALTVSYTHGDVYLSAKITIAAYPPLKAVKPASVVLVTLGSSKVMLFEGGPKPWILEPSKFFQNLKAEDDNGVRLALTGSTSRSYLRHWVRATCRAIGEQVLAVTVGNQPSLTNLYPAVEPAVVTFVCAPPSRLTLVPVYTSPQLDLTCPLLKQKKQLVPVSNYRNPVLDLAAFDQQGRKFDNFSSLSIIWESTKVSLASLEPTMPMDLELLEDSNKQKRLHGRQAVLVHHQSGIAAITRLNHGHSLYHVVLLPCYFDPLTPVSVALELLLVEDLTVSPEAVTIYNHPNVRADLALWEGSGYFFVNASIGGIAYVVHQEAQGSAGTWNAQNDNAAEHITLFLNVLPVQPGTVQVMVHDLCLAFPAPATAMVHISDILEVYVRVVDKPQYFILQGRHPA</sequence>
<evidence type="ECO:0000259" key="3">
    <source>
        <dbReference type="Pfam" id="PF24935"/>
    </source>
</evidence>
<name>A0A060XCU3_ONCMY</name>
<feature type="domain" description="NUP210 Ig-like" evidence="2">
    <location>
        <begin position="687"/>
        <end position="718"/>
    </location>
</feature>
<dbReference type="Proteomes" id="UP000193380">
    <property type="component" value="Unassembled WGS sequence"/>
</dbReference>
<protein>
    <recommendedName>
        <fullName evidence="7">IgGFc-binding protein N-terminal domain-containing protein</fullName>
    </recommendedName>
</protein>
<evidence type="ECO:0000259" key="4">
    <source>
        <dbReference type="Pfam" id="PF24991"/>
    </source>
</evidence>
<dbReference type="Pfam" id="PF24935">
    <property type="entry name" value="Ig_NUP210_6th"/>
    <property type="match status" value="1"/>
</dbReference>
<dbReference type="PaxDb" id="8022-A0A060XCU3"/>
<gene>
    <name evidence="5" type="ORF">GSONMT00046963001</name>
</gene>
<dbReference type="Pfam" id="PF22962">
    <property type="entry name" value="Ig_NUP210_7th"/>
    <property type="match status" value="1"/>
</dbReference>
<dbReference type="InterPro" id="IPR056898">
    <property type="entry name" value="Ig_NUP210_6th"/>
</dbReference>
<dbReference type="Pfam" id="PF26184">
    <property type="entry name" value="Ig_NUP210_8th"/>
    <property type="match status" value="1"/>
</dbReference>
<dbReference type="PANTHER" id="PTHR23019">
    <property type="entry name" value="NUCLEAR PORE MEMBRANE GLYCOPROTEIN GP210-RELATED"/>
    <property type="match status" value="1"/>
</dbReference>
<dbReference type="InterPro" id="IPR055099">
    <property type="entry name" value="Ig_NUP210_7th"/>
</dbReference>
<dbReference type="GO" id="GO:0005643">
    <property type="term" value="C:nuclear pore"/>
    <property type="evidence" value="ECO:0007669"/>
    <property type="project" value="TreeGrafter"/>
</dbReference>
<dbReference type="Pfam" id="PF24902">
    <property type="entry name" value="Ig_NUP210_9th"/>
    <property type="match status" value="2"/>
</dbReference>
<evidence type="ECO:0008006" key="7">
    <source>
        <dbReference type="Google" id="ProtNLM"/>
    </source>
</evidence>
<proteinExistence type="predicted"/>
<organism evidence="5 6">
    <name type="scientific">Oncorhynchus mykiss</name>
    <name type="common">Rainbow trout</name>
    <name type="synonym">Salmo gairdneri</name>
    <dbReference type="NCBI Taxonomy" id="8022"/>
    <lineage>
        <taxon>Eukaryota</taxon>
        <taxon>Metazoa</taxon>
        <taxon>Chordata</taxon>
        <taxon>Craniata</taxon>
        <taxon>Vertebrata</taxon>
        <taxon>Euteleostomi</taxon>
        <taxon>Actinopterygii</taxon>
        <taxon>Neopterygii</taxon>
        <taxon>Teleostei</taxon>
        <taxon>Protacanthopterygii</taxon>
        <taxon>Salmoniformes</taxon>
        <taxon>Salmonidae</taxon>
        <taxon>Salmoninae</taxon>
        <taxon>Oncorhynchus</taxon>
    </lineage>
</organism>
<dbReference type="InterPro" id="IPR056899">
    <property type="entry name" value="Ig_NUP210_9th"/>
</dbReference>
<reference evidence="5" key="1">
    <citation type="journal article" date="2014" name="Nat. Commun.">
        <title>The rainbow trout genome provides novel insights into evolution after whole-genome duplication in vertebrates.</title>
        <authorList>
            <person name="Berthelot C."/>
            <person name="Brunet F."/>
            <person name="Chalopin D."/>
            <person name="Juanchich A."/>
            <person name="Bernard M."/>
            <person name="Noel B."/>
            <person name="Bento P."/>
            <person name="Da Silva C."/>
            <person name="Labadie K."/>
            <person name="Alberti A."/>
            <person name="Aury J.M."/>
            <person name="Louis A."/>
            <person name="Dehais P."/>
            <person name="Bardou P."/>
            <person name="Montfort J."/>
            <person name="Klopp C."/>
            <person name="Cabau C."/>
            <person name="Gaspin C."/>
            <person name="Thorgaard G.H."/>
            <person name="Boussaha M."/>
            <person name="Quillet E."/>
            <person name="Guyomard R."/>
            <person name="Galiana D."/>
            <person name="Bobe J."/>
            <person name="Volff J.N."/>
            <person name="Genet C."/>
            <person name="Wincker P."/>
            <person name="Jaillon O."/>
            <person name="Roest Crollius H."/>
            <person name="Guiguen Y."/>
        </authorList>
    </citation>
    <scope>NUCLEOTIDE SEQUENCE [LARGE SCALE GENOMIC DNA]</scope>
</reference>
<dbReference type="InterPro" id="IPR045197">
    <property type="entry name" value="NUP210-like"/>
</dbReference>
<evidence type="ECO:0000259" key="2">
    <source>
        <dbReference type="Pfam" id="PF24902"/>
    </source>
</evidence>
<dbReference type="PANTHER" id="PTHR23019:SF2">
    <property type="entry name" value="NUCLEAR PORE MEMBRANE GLYCOPROTEIN 210"/>
    <property type="match status" value="1"/>
</dbReference>
<dbReference type="AlphaFoldDB" id="A0A060XCU3"/>
<evidence type="ECO:0000259" key="1">
    <source>
        <dbReference type="Pfam" id="PF22962"/>
    </source>
</evidence>
<dbReference type="STRING" id="8022.A0A060XCU3"/>
<dbReference type="Pfam" id="PF26182">
    <property type="entry name" value="Ig_NUP210_5th"/>
    <property type="match status" value="1"/>
</dbReference>
<dbReference type="InterPro" id="IPR008964">
    <property type="entry name" value="Invasin/intimin_cell_adhesion"/>
</dbReference>
<dbReference type="Pfam" id="PF24991">
    <property type="entry name" value="Ig_NUP210_4th"/>
    <property type="match status" value="1"/>
</dbReference>
<evidence type="ECO:0000313" key="6">
    <source>
        <dbReference type="Proteomes" id="UP000193380"/>
    </source>
</evidence>
<evidence type="ECO:0000313" key="5">
    <source>
        <dbReference type="EMBL" id="CDQ77047.1"/>
    </source>
</evidence>
<dbReference type="InterPro" id="IPR056897">
    <property type="entry name" value="Ig_NUP210_4th"/>
</dbReference>
<feature type="domain" description="NUP210 Ig-like" evidence="1">
    <location>
        <begin position="374"/>
        <end position="474"/>
    </location>
</feature>
<dbReference type="SUPFAM" id="SSF49373">
    <property type="entry name" value="Invasin/intimin cell-adhesion fragments"/>
    <property type="match status" value="1"/>
</dbReference>
<dbReference type="EMBL" id="FR905198">
    <property type="protein sequence ID" value="CDQ77047.1"/>
    <property type="molecule type" value="Genomic_DNA"/>
</dbReference>
<reference evidence="5" key="2">
    <citation type="submission" date="2014-03" db="EMBL/GenBank/DDBJ databases">
        <authorList>
            <person name="Genoscope - CEA"/>
        </authorList>
    </citation>
    <scope>NUCLEOTIDE SEQUENCE</scope>
</reference>
<feature type="domain" description="NUP210 Ig-like" evidence="3">
    <location>
        <begin position="323"/>
        <end position="354"/>
    </location>
</feature>